<dbReference type="PANTHER" id="PTHR24148">
    <property type="entry name" value="ANKYRIN REPEAT DOMAIN-CONTAINING PROTEIN 39 HOMOLOG-RELATED"/>
    <property type="match status" value="1"/>
</dbReference>
<name>A0A1B8ARD1_FUSPO</name>
<evidence type="ECO:0000259" key="1">
    <source>
        <dbReference type="Pfam" id="PF06985"/>
    </source>
</evidence>
<dbReference type="Proteomes" id="UP000091967">
    <property type="component" value="Unassembled WGS sequence"/>
</dbReference>
<evidence type="ECO:0000313" key="3">
    <source>
        <dbReference type="Proteomes" id="UP000091967"/>
    </source>
</evidence>
<protein>
    <recommendedName>
        <fullName evidence="1">Heterokaryon incompatibility domain-containing protein</fullName>
    </recommendedName>
</protein>
<dbReference type="Pfam" id="PF06985">
    <property type="entry name" value="HET"/>
    <property type="match status" value="1"/>
</dbReference>
<keyword evidence="3" id="KW-1185">Reference proteome</keyword>
<dbReference type="OMA" id="IVRCAGH"/>
<accession>A0A1B8ARD1</accession>
<comment type="caution">
    <text evidence="2">The sequence shown here is derived from an EMBL/GenBank/DDBJ whole genome shotgun (WGS) entry which is preliminary data.</text>
</comment>
<sequence>MSERSHFDKEFERSLRASISRYSEERSQVYCNRMHPRSGPESVGPHIDYRGMMSYPRLCGVMTDGEIAHTMSTDPLWPSKPRGCRLRISVMEQKAEDEDVGIDVDEEDENKPTWKDRTIEDKNEMRADLTSVDPCICLDDNGVGVAFLLSLGLLIKTYPGGRVMQAVLEENAVRTRVQVPSTWDQSSFITLAKVFSLLALALERIEFLGVHQDMEKPLEEARSKIQDELLVSIAARTNDADLEVAAPVLPFLPLDRLCGPSQRLTLEHFQQIVSRTVPYYAVAPRDKFHRASCGCLFPGGLAEIGKTMVIPETKIIPRRFYDAQRNKESHLKDRIVTIPEDTPVDNYVALSYPWNSYDSNDLERIIATVDRVLKHRYYWVDRWCIDQESYEDKEREVPKMKDYYSNAECTLILPGVEFPAELARLKTDGIKVQLFKPELAQQVKDIWRDCQWTRRCWTLQEAYMSKQCIFWTGHEESPLIDCTQLIGILHSSPFGNHYINALPYLPVDIGQFGETTLVGRSLAIAESTAESIYQRSIVRCAGHGTVLDANAYMRPLAVLVDKIRGREATLELDEYYSLFSMASDKLPAVDYKINTFQLLERMISTGAMGANILLTNIGNNSDDTGTWVPRRCMQRDYSMMGMEVNALQPTIADGAMIVNAYPLTMITASEDGDGFVVGTQMSMMYFQHFPETEYSKESTMEVAISGMISRKLKKASSYLLLEPPSWGNSKYTSGLLLLATEEQQQGDHCVVDATILDNMTTDRYLVNGHMYKGKGFRLL</sequence>
<dbReference type="AlphaFoldDB" id="A0A1B8ARD1"/>
<gene>
    <name evidence="2" type="ORF">FPOA_09367</name>
</gene>
<evidence type="ECO:0000313" key="2">
    <source>
        <dbReference type="EMBL" id="OBS23050.1"/>
    </source>
</evidence>
<dbReference type="STRING" id="36050.A0A1B8ARD1"/>
<reference evidence="2 3" key="1">
    <citation type="submission" date="2016-06" db="EMBL/GenBank/DDBJ databases">
        <title>Living apart together: crosstalk between the core and supernumerary genomes in a fungal plant pathogen.</title>
        <authorList>
            <person name="Vanheule A."/>
            <person name="Audenaert K."/>
            <person name="Warris S."/>
            <person name="Van De Geest H."/>
            <person name="Schijlen E."/>
            <person name="Hofte M."/>
            <person name="De Saeger S."/>
            <person name="Haesaert G."/>
            <person name="Waalwijk C."/>
            <person name="Van Der Lee T."/>
        </authorList>
    </citation>
    <scope>NUCLEOTIDE SEQUENCE [LARGE SCALE GENOMIC DNA]</scope>
    <source>
        <strain evidence="2 3">2516</strain>
    </source>
</reference>
<dbReference type="InterPro" id="IPR010730">
    <property type="entry name" value="HET"/>
</dbReference>
<proteinExistence type="predicted"/>
<feature type="domain" description="Heterokaryon incompatibility" evidence="1">
    <location>
        <begin position="361"/>
        <end position="461"/>
    </location>
</feature>
<dbReference type="InterPro" id="IPR052895">
    <property type="entry name" value="HetReg/Transcr_Mod"/>
</dbReference>
<organism evidence="2 3">
    <name type="scientific">Fusarium poae</name>
    <dbReference type="NCBI Taxonomy" id="36050"/>
    <lineage>
        <taxon>Eukaryota</taxon>
        <taxon>Fungi</taxon>
        <taxon>Dikarya</taxon>
        <taxon>Ascomycota</taxon>
        <taxon>Pezizomycotina</taxon>
        <taxon>Sordariomycetes</taxon>
        <taxon>Hypocreomycetidae</taxon>
        <taxon>Hypocreales</taxon>
        <taxon>Nectriaceae</taxon>
        <taxon>Fusarium</taxon>
    </lineage>
</organism>
<dbReference type="EMBL" id="LYXU01000003">
    <property type="protein sequence ID" value="OBS23050.1"/>
    <property type="molecule type" value="Genomic_DNA"/>
</dbReference>
<dbReference type="PANTHER" id="PTHR24148:SF64">
    <property type="entry name" value="HETEROKARYON INCOMPATIBILITY DOMAIN-CONTAINING PROTEIN"/>
    <property type="match status" value="1"/>
</dbReference>